<keyword evidence="2" id="KW-1185">Reference proteome</keyword>
<name>A0ABQ9JBM0_9CUCU</name>
<comment type="caution">
    <text evidence="1">The sequence shown here is derived from an EMBL/GenBank/DDBJ whole genome shotgun (WGS) entry which is preliminary data.</text>
</comment>
<protein>
    <recommendedName>
        <fullName evidence="3">Nuclease HARBI1</fullName>
    </recommendedName>
</protein>
<sequence>MDFEDFDEELFINDDLDILDIVEFGFPRKVYERKNAFDELDDLSFFRRFRLTKNTILYLLEMIEDHLEYDNNLNNSVAPIDQLLCTLRFYASAGHLATVADFIGMDVSTASRIVARVTLAIARLYPQFINMPTQYELTKTQTDFYHIASFPRVIGCVDGTHVRIQSPGVRILKFLEIVKDTFQSMFKPLVTQT</sequence>
<evidence type="ECO:0000313" key="2">
    <source>
        <dbReference type="Proteomes" id="UP001162164"/>
    </source>
</evidence>
<dbReference type="EMBL" id="JAPWTJ010000893">
    <property type="protein sequence ID" value="KAJ8974994.1"/>
    <property type="molecule type" value="Genomic_DNA"/>
</dbReference>
<evidence type="ECO:0008006" key="3">
    <source>
        <dbReference type="Google" id="ProtNLM"/>
    </source>
</evidence>
<accession>A0ABQ9JBM0</accession>
<reference evidence="1" key="1">
    <citation type="journal article" date="2023" name="Insect Mol. Biol.">
        <title>Genome sequencing provides insights into the evolution of gene families encoding plant cell wall-degrading enzymes in longhorned beetles.</title>
        <authorList>
            <person name="Shin N.R."/>
            <person name="Okamura Y."/>
            <person name="Kirsch R."/>
            <person name="Pauchet Y."/>
        </authorList>
    </citation>
    <scope>NUCLEOTIDE SEQUENCE</scope>
    <source>
        <strain evidence="1">MMC_N1</strain>
    </source>
</reference>
<gene>
    <name evidence="1" type="ORF">NQ317_013493</name>
</gene>
<organism evidence="1 2">
    <name type="scientific">Molorchus minor</name>
    <dbReference type="NCBI Taxonomy" id="1323400"/>
    <lineage>
        <taxon>Eukaryota</taxon>
        <taxon>Metazoa</taxon>
        <taxon>Ecdysozoa</taxon>
        <taxon>Arthropoda</taxon>
        <taxon>Hexapoda</taxon>
        <taxon>Insecta</taxon>
        <taxon>Pterygota</taxon>
        <taxon>Neoptera</taxon>
        <taxon>Endopterygota</taxon>
        <taxon>Coleoptera</taxon>
        <taxon>Polyphaga</taxon>
        <taxon>Cucujiformia</taxon>
        <taxon>Chrysomeloidea</taxon>
        <taxon>Cerambycidae</taxon>
        <taxon>Lamiinae</taxon>
        <taxon>Monochamini</taxon>
        <taxon>Molorchus</taxon>
    </lineage>
</organism>
<dbReference type="Proteomes" id="UP001162164">
    <property type="component" value="Unassembled WGS sequence"/>
</dbReference>
<proteinExistence type="predicted"/>
<evidence type="ECO:0000313" key="1">
    <source>
        <dbReference type="EMBL" id="KAJ8974994.1"/>
    </source>
</evidence>